<dbReference type="GO" id="GO:0008168">
    <property type="term" value="F:methyltransferase activity"/>
    <property type="evidence" value="ECO:0007669"/>
    <property type="project" value="UniProtKB-KW"/>
</dbReference>
<dbReference type="GO" id="GO:0032259">
    <property type="term" value="P:methylation"/>
    <property type="evidence" value="ECO:0007669"/>
    <property type="project" value="UniProtKB-KW"/>
</dbReference>
<keyword evidence="1" id="KW-0966">Cell projection</keyword>
<gene>
    <name evidence="1" type="primary">fliB</name>
    <name evidence="1" type="ORF">J7W16_02740</name>
</gene>
<dbReference type="EMBL" id="JAGKSQ010000001">
    <property type="protein sequence ID" value="MBP3950034.1"/>
    <property type="molecule type" value="Genomic_DNA"/>
</dbReference>
<organism evidence="1 2">
    <name type="scientific">Halalkalibacter suaedae</name>
    <dbReference type="NCBI Taxonomy" id="2822140"/>
    <lineage>
        <taxon>Bacteria</taxon>
        <taxon>Bacillati</taxon>
        <taxon>Bacillota</taxon>
        <taxon>Bacilli</taxon>
        <taxon>Bacillales</taxon>
        <taxon>Bacillaceae</taxon>
        <taxon>Halalkalibacter</taxon>
    </lineage>
</organism>
<evidence type="ECO:0000313" key="2">
    <source>
        <dbReference type="Proteomes" id="UP000678228"/>
    </source>
</evidence>
<name>A0A940WY22_9BACI</name>
<keyword evidence="1" id="KW-0282">Flagellum</keyword>
<accession>A0A940WY22</accession>
<dbReference type="RefSeq" id="WP_210595637.1">
    <property type="nucleotide sequence ID" value="NZ_JAGKSQ010000001.1"/>
</dbReference>
<protein>
    <submittedName>
        <fullName evidence="1">Flagellin lysine-N-methylase</fullName>
        <ecNumber evidence="1">2.1.1.-</ecNumber>
    </submittedName>
</protein>
<keyword evidence="2" id="KW-1185">Reference proteome</keyword>
<proteinExistence type="predicted"/>
<sequence length="409" mass="47684">MTTRLVEALIPEYIKSFSCIGSACEDTCCAGWTVNIDKETYNKYKKVKQPTMKSRFKDNLVKNRSNPTNTNAAKMKMNQGNCSFLSREGLCDIYNNLGEDYLSNTCAIYPRKNRIVNQIFEQSLTVSCPEATRLILLNKDGIKFEQGFQELKIRSLVSLLPEFKGEIKDWKDYFNEYRYITISILQDRRYTLEERLLILGLFYNELQECINKNNLKDIPNILGEYLKCVEDETFLGAFTEISKRKDIHLRLCKELVILGLNQTVTSKRYLECLKDMIAGLKIEDISSDEDTQKLYENSYEKYYLPFMKENEYIIENLLVNYVFKDCMPINGDSPFDSYSIMIINYALIKIHLVGMASHRNEITIEMVIKLVQSLSKTFEHDPKYYDSIINLLKEKDMMTLAYLSILVNN</sequence>
<comment type="caution">
    <text evidence="1">The sequence shown here is derived from an EMBL/GenBank/DDBJ whole genome shotgun (WGS) entry which is preliminary data.</text>
</comment>
<dbReference type="EC" id="2.1.1.-" evidence="1"/>
<reference evidence="1" key="1">
    <citation type="submission" date="2021-03" db="EMBL/GenBank/DDBJ databases">
        <title>Bacillus suaedae sp. nov., isolated from Suaeda aralocaspica.</title>
        <authorList>
            <person name="Lei R.F.R."/>
        </authorList>
    </citation>
    <scope>NUCLEOTIDE SEQUENCE</scope>
    <source>
        <strain evidence="1">YZJH907-2</strain>
    </source>
</reference>
<dbReference type="NCBIfam" id="NF038110">
    <property type="entry name" value="Lys_methyl_FliB"/>
    <property type="match status" value="1"/>
</dbReference>
<evidence type="ECO:0000313" key="1">
    <source>
        <dbReference type="EMBL" id="MBP3950034.1"/>
    </source>
</evidence>
<dbReference type="AlphaFoldDB" id="A0A940WY22"/>
<keyword evidence="1" id="KW-0489">Methyltransferase</keyword>
<keyword evidence="1" id="KW-0969">Cilium</keyword>
<keyword evidence="1" id="KW-0808">Transferase</keyword>
<dbReference type="Proteomes" id="UP000678228">
    <property type="component" value="Unassembled WGS sequence"/>
</dbReference>